<feature type="region of interest" description="Disordered" evidence="1">
    <location>
        <begin position="23"/>
        <end position="49"/>
    </location>
</feature>
<protein>
    <submittedName>
        <fullName evidence="2">DUF4440 domain-containing protein</fullName>
    </submittedName>
</protein>
<keyword evidence="3" id="KW-1185">Reference proteome</keyword>
<dbReference type="EMBL" id="CP133164">
    <property type="protein sequence ID" value="WMN19380.1"/>
    <property type="molecule type" value="Genomic_DNA"/>
</dbReference>
<evidence type="ECO:0000313" key="2">
    <source>
        <dbReference type="EMBL" id="WMN19380.1"/>
    </source>
</evidence>
<organism evidence="2 3">
    <name type="scientific">Pseudomonas piscis</name>
    <dbReference type="NCBI Taxonomy" id="2614538"/>
    <lineage>
        <taxon>Bacteria</taxon>
        <taxon>Pseudomonadati</taxon>
        <taxon>Pseudomonadota</taxon>
        <taxon>Gammaproteobacteria</taxon>
        <taxon>Pseudomonadales</taxon>
        <taxon>Pseudomonadaceae</taxon>
        <taxon>Pseudomonas</taxon>
    </lineage>
</organism>
<evidence type="ECO:0000256" key="1">
    <source>
        <dbReference type="SAM" id="MobiDB-lite"/>
    </source>
</evidence>
<sequence>MSHWHYVLDAAAGWLAAPTADAGLRHHRPQPSLSRDAEPASQCRRRTRDDFAVRTRSANNVGAGLQADAGGLIHDVATMSRMQGEQHFSQERATFGLRQQQEGLWLACHEFLSAMPEGLPPP</sequence>
<dbReference type="RefSeq" id="WP_085595958.1">
    <property type="nucleotide sequence ID" value="NZ_CP133164.1"/>
</dbReference>
<name>A0ABY9NM25_9PSED</name>
<gene>
    <name evidence="2" type="ORF">QL104_08205</name>
</gene>
<dbReference type="Proteomes" id="UP001237292">
    <property type="component" value="Chromosome"/>
</dbReference>
<proteinExistence type="predicted"/>
<evidence type="ECO:0000313" key="3">
    <source>
        <dbReference type="Proteomes" id="UP001237292"/>
    </source>
</evidence>
<accession>A0ABY9NM25</accession>
<reference evidence="2 3" key="1">
    <citation type="journal article" date="2023" name="Access Microbiol">
        <title>The genome of a steinernematid-associated Pseudomonas piscis bacterium encodes the biosynthesis of insect toxins.</title>
        <authorList>
            <person name="Awori R.M."/>
            <person name="Hendre P."/>
            <person name="Amugune N.O."/>
        </authorList>
    </citation>
    <scope>NUCLEOTIDE SEQUENCE [LARGE SCALE GENOMIC DNA]</scope>
    <source>
        <strain evidence="2 3">75</strain>
    </source>
</reference>